<dbReference type="Pfam" id="PF08395">
    <property type="entry name" value="7tm_7"/>
    <property type="match status" value="1"/>
</dbReference>
<sequence>MNILLHLCGEVFLDTVRDEVLLMMKLIKGGRSLMGIDGEILRCKVITNVFGLYEKYTLFYANMPLSVALLEAAFNIFVFISNIMASFDFIFFRNKRLVDINVTCNRLEKICHIYFKDALKHNRQQMMWVFISTTFLGVSCASLTITYFALFIGVLCRAYFGMSFDILQMGTLALKLYTDLAGTRDLLKALNKSLKYCLYPKFSTMVGQKTRLEEDRAKILIRTYSELFDVLENMNSVYGFHFLTIILNLFYIFCNFALKLIVSSRPATFFTLLTTGSIIVACTAFGILIMMICDSVTHQVRQTIDISYHMLIKQADYLGTKENMAIRNSLVLFAERLHSTSFRFSAAGQFPVDHGTIFMVLGSIAMYLLIIPIKA</sequence>
<dbReference type="PANTHER" id="PTHR21143">
    <property type="entry name" value="INVERTEBRATE GUSTATORY RECEPTOR"/>
    <property type="match status" value="1"/>
</dbReference>
<proteinExistence type="inferred from homology"/>
<comment type="caution">
    <text evidence="8">Lacks conserved residue(s) required for the propagation of feature annotation.</text>
</comment>
<evidence type="ECO:0000313" key="9">
    <source>
        <dbReference type="EMBL" id="KAJ8975257.1"/>
    </source>
</evidence>
<comment type="similarity">
    <text evidence="8">Belongs to the insect chemoreceptor superfamily. Gustatory receptor (GR) family.</text>
</comment>
<keyword evidence="6 8" id="KW-0675">Receptor</keyword>
<keyword evidence="2 8" id="KW-1003">Cell membrane</keyword>
<keyword evidence="4 8" id="KW-1133">Transmembrane helix</keyword>
<feature type="transmembrane region" description="Helical" evidence="8">
    <location>
        <begin position="238"/>
        <end position="258"/>
    </location>
</feature>
<dbReference type="EMBL" id="JAPWTJ010000852">
    <property type="protein sequence ID" value="KAJ8975257.1"/>
    <property type="molecule type" value="Genomic_DNA"/>
</dbReference>
<comment type="function">
    <text evidence="8">Gustatory receptor which mediates acceptance or avoidance behavior, depending on its substrates.</text>
</comment>
<gene>
    <name evidence="9" type="ORF">NQ317_012473</name>
</gene>
<feature type="transmembrane region" description="Helical" evidence="8">
    <location>
        <begin position="127"/>
        <end position="160"/>
    </location>
</feature>
<keyword evidence="10" id="KW-1185">Reference proteome</keyword>
<keyword evidence="5 8" id="KW-0472">Membrane</keyword>
<evidence type="ECO:0000256" key="6">
    <source>
        <dbReference type="ARBA" id="ARBA00023170"/>
    </source>
</evidence>
<evidence type="ECO:0000256" key="5">
    <source>
        <dbReference type="ARBA" id="ARBA00023136"/>
    </source>
</evidence>
<feature type="transmembrane region" description="Helical" evidence="8">
    <location>
        <begin position="270"/>
        <end position="292"/>
    </location>
</feature>
<evidence type="ECO:0000313" key="10">
    <source>
        <dbReference type="Proteomes" id="UP001162164"/>
    </source>
</evidence>
<evidence type="ECO:0000256" key="3">
    <source>
        <dbReference type="ARBA" id="ARBA00022692"/>
    </source>
</evidence>
<evidence type="ECO:0000256" key="2">
    <source>
        <dbReference type="ARBA" id="ARBA00022475"/>
    </source>
</evidence>
<keyword evidence="3 8" id="KW-0812">Transmembrane</keyword>
<dbReference type="Proteomes" id="UP001162164">
    <property type="component" value="Unassembled WGS sequence"/>
</dbReference>
<comment type="subcellular location">
    <subcellularLocation>
        <location evidence="1 8">Cell membrane</location>
        <topology evidence="1 8">Multi-pass membrane protein</topology>
    </subcellularLocation>
</comment>
<accession>A0ABQ9JC26</accession>
<reference evidence="9" key="1">
    <citation type="journal article" date="2023" name="Insect Mol. Biol.">
        <title>Genome sequencing provides insights into the evolution of gene families encoding plant cell wall-degrading enzymes in longhorned beetles.</title>
        <authorList>
            <person name="Shin N.R."/>
            <person name="Okamura Y."/>
            <person name="Kirsch R."/>
            <person name="Pauchet Y."/>
        </authorList>
    </citation>
    <scope>NUCLEOTIDE SEQUENCE</scope>
    <source>
        <strain evidence="9">MMC_N1</strain>
    </source>
</reference>
<feature type="transmembrane region" description="Helical" evidence="8">
    <location>
        <begin position="355"/>
        <end position="373"/>
    </location>
</feature>
<evidence type="ECO:0000256" key="4">
    <source>
        <dbReference type="ARBA" id="ARBA00022989"/>
    </source>
</evidence>
<feature type="transmembrane region" description="Helical" evidence="8">
    <location>
        <begin position="72"/>
        <end position="92"/>
    </location>
</feature>
<evidence type="ECO:0000256" key="1">
    <source>
        <dbReference type="ARBA" id="ARBA00004651"/>
    </source>
</evidence>
<name>A0ABQ9JC26_9CUCU</name>
<comment type="caution">
    <text evidence="9">The sequence shown here is derived from an EMBL/GenBank/DDBJ whole genome shotgun (WGS) entry which is preliminary data.</text>
</comment>
<keyword evidence="7 8" id="KW-0807">Transducer</keyword>
<protein>
    <recommendedName>
        <fullName evidence="8">Gustatory receptor</fullName>
    </recommendedName>
</protein>
<evidence type="ECO:0000256" key="7">
    <source>
        <dbReference type="ARBA" id="ARBA00023224"/>
    </source>
</evidence>
<evidence type="ECO:0000256" key="8">
    <source>
        <dbReference type="RuleBase" id="RU363108"/>
    </source>
</evidence>
<dbReference type="InterPro" id="IPR013604">
    <property type="entry name" value="7TM_chemorcpt"/>
</dbReference>
<dbReference type="PANTHER" id="PTHR21143:SF104">
    <property type="entry name" value="GUSTATORY RECEPTOR 8A-RELATED"/>
    <property type="match status" value="1"/>
</dbReference>
<organism evidence="9 10">
    <name type="scientific">Molorchus minor</name>
    <dbReference type="NCBI Taxonomy" id="1323400"/>
    <lineage>
        <taxon>Eukaryota</taxon>
        <taxon>Metazoa</taxon>
        <taxon>Ecdysozoa</taxon>
        <taxon>Arthropoda</taxon>
        <taxon>Hexapoda</taxon>
        <taxon>Insecta</taxon>
        <taxon>Pterygota</taxon>
        <taxon>Neoptera</taxon>
        <taxon>Endopterygota</taxon>
        <taxon>Coleoptera</taxon>
        <taxon>Polyphaga</taxon>
        <taxon>Cucujiformia</taxon>
        <taxon>Chrysomeloidea</taxon>
        <taxon>Cerambycidae</taxon>
        <taxon>Lamiinae</taxon>
        <taxon>Monochamini</taxon>
        <taxon>Molorchus</taxon>
    </lineage>
</organism>